<dbReference type="Pfam" id="PF02776">
    <property type="entry name" value="TPP_enzyme_N"/>
    <property type="match status" value="1"/>
</dbReference>
<keyword evidence="4" id="KW-0786">Thiamine pyrophosphate</keyword>
<evidence type="ECO:0000256" key="2">
    <source>
        <dbReference type="ARBA" id="ARBA00022723"/>
    </source>
</evidence>
<accession>A0A6J6E440</accession>
<keyword evidence="5" id="KW-0464">Manganese</keyword>
<keyword evidence="2" id="KW-0479">Metal-binding</keyword>
<dbReference type="GO" id="GO:0009234">
    <property type="term" value="P:menaquinone biosynthetic process"/>
    <property type="evidence" value="ECO:0007669"/>
    <property type="project" value="InterPro"/>
</dbReference>
<dbReference type="GO" id="GO:0030976">
    <property type="term" value="F:thiamine pyrophosphate binding"/>
    <property type="evidence" value="ECO:0007669"/>
    <property type="project" value="InterPro"/>
</dbReference>
<dbReference type="Gene3D" id="3.40.50.970">
    <property type="match status" value="2"/>
</dbReference>
<dbReference type="HAMAP" id="MF_01659">
    <property type="entry name" value="MenD"/>
    <property type="match status" value="1"/>
</dbReference>
<sequence>MNDKANKQPASVQTAELVVQQLVNTGVEFVALAPGSRNGPISLALVAAEKQGLLSVHVRIDERSAAFLALGAAIRTGKPTAVLTTSGTAVANVFPAIVEAKYAEIPFIVLTADRPASVQGTGANQVIVQREIFGNYVSRSIEIASDSLTIETTSAREAIRDRINSVLSAATRNRSPVHLNIGLAEPLVPVSDFVFEHKKNLQSETVITPENISTEFLTRKGLIVAGGTNIEYLNYAQQLGEALDWPVIVEPPHIGVGAGMVSHPSTLLSLNSTNLKPEVVLTVGRVGLSRQVNELVKKGSVIISCAVPSIVTNSPAKQRISGLFRIPAKQNNKAWKQVWDVAGKAAHQIVQKVLNENKEISALHVIDSLMKNLPSNSHLHLASSLTARDFELLNSPELNSPFSLGQVSVSMNRGVNGIDGVAATAMGTALSAKTPTYAVLGDIAALHDLSSFAIPSLEAKPDITFVITDNNGGAIFSLLEQSEVKDFERVFGTPTDVNLLEVFKSLGAEVKLVSKISELEQNLGLPKGIKVIVVKINSRTNEAMLRKQIFEEVNRLVKA</sequence>
<dbReference type="InterPro" id="IPR012001">
    <property type="entry name" value="Thiamin_PyroP_enz_TPP-bd_dom"/>
</dbReference>
<evidence type="ECO:0000256" key="4">
    <source>
        <dbReference type="ARBA" id="ARBA00023052"/>
    </source>
</evidence>
<feature type="domain" description="Thiamine pyrophosphate enzyme N-terminal TPP-binding" evidence="6">
    <location>
        <begin position="14"/>
        <end position="127"/>
    </location>
</feature>
<protein>
    <submittedName>
        <fullName evidence="7">Unannotated protein</fullName>
    </submittedName>
</protein>
<evidence type="ECO:0000256" key="5">
    <source>
        <dbReference type="ARBA" id="ARBA00023211"/>
    </source>
</evidence>
<reference evidence="7" key="1">
    <citation type="submission" date="2020-05" db="EMBL/GenBank/DDBJ databases">
        <authorList>
            <person name="Chiriac C."/>
            <person name="Salcher M."/>
            <person name="Ghai R."/>
            <person name="Kavagutti S V."/>
        </authorList>
    </citation>
    <scope>NUCLEOTIDE SEQUENCE</scope>
</reference>
<dbReference type="GO" id="GO:0070204">
    <property type="term" value="F:2-succinyl-5-enolpyruvyl-6-hydroxy-3-cyclohexene-1-carboxylic-acid synthase activity"/>
    <property type="evidence" value="ECO:0007669"/>
    <property type="project" value="InterPro"/>
</dbReference>
<evidence type="ECO:0000313" key="7">
    <source>
        <dbReference type="EMBL" id="CAB4568188.1"/>
    </source>
</evidence>
<evidence type="ECO:0000256" key="1">
    <source>
        <dbReference type="ARBA" id="ARBA00022679"/>
    </source>
</evidence>
<proteinExistence type="inferred from homology"/>
<keyword evidence="1" id="KW-0808">Transferase</keyword>
<gene>
    <name evidence="7" type="ORF">UFOPK1740_00021</name>
</gene>
<dbReference type="InterPro" id="IPR004433">
    <property type="entry name" value="MenaQ_synth_MenD"/>
</dbReference>
<dbReference type="CDD" id="cd07037">
    <property type="entry name" value="TPP_PYR_MenD"/>
    <property type="match status" value="1"/>
</dbReference>
<organism evidence="7">
    <name type="scientific">freshwater metagenome</name>
    <dbReference type="NCBI Taxonomy" id="449393"/>
    <lineage>
        <taxon>unclassified sequences</taxon>
        <taxon>metagenomes</taxon>
        <taxon>ecological metagenomes</taxon>
    </lineage>
</organism>
<dbReference type="GO" id="GO:0046872">
    <property type="term" value="F:metal ion binding"/>
    <property type="evidence" value="ECO:0007669"/>
    <property type="project" value="UniProtKB-KW"/>
</dbReference>
<name>A0A6J6E440_9ZZZZ</name>
<evidence type="ECO:0000256" key="3">
    <source>
        <dbReference type="ARBA" id="ARBA00022842"/>
    </source>
</evidence>
<dbReference type="SUPFAM" id="SSF52518">
    <property type="entry name" value="Thiamin diphosphate-binding fold (THDP-binding)"/>
    <property type="match status" value="2"/>
</dbReference>
<keyword evidence="3" id="KW-0460">Magnesium</keyword>
<dbReference type="PANTHER" id="PTHR42916:SF1">
    <property type="entry name" value="PROTEIN PHYLLO, CHLOROPLASTIC"/>
    <property type="match status" value="1"/>
</dbReference>
<dbReference type="AlphaFoldDB" id="A0A6J6E440"/>
<dbReference type="InterPro" id="IPR029061">
    <property type="entry name" value="THDP-binding"/>
</dbReference>
<dbReference type="PIRSF" id="PIRSF004983">
    <property type="entry name" value="MenD"/>
    <property type="match status" value="1"/>
</dbReference>
<dbReference type="NCBIfam" id="TIGR00173">
    <property type="entry name" value="menD"/>
    <property type="match status" value="1"/>
</dbReference>
<dbReference type="Gene3D" id="3.40.50.1220">
    <property type="entry name" value="TPP-binding domain"/>
    <property type="match status" value="1"/>
</dbReference>
<dbReference type="PANTHER" id="PTHR42916">
    <property type="entry name" value="2-SUCCINYL-5-ENOLPYRUVYL-6-HYDROXY-3-CYCLOHEXENE-1-CARBOXYLATE SYNTHASE"/>
    <property type="match status" value="1"/>
</dbReference>
<evidence type="ECO:0000259" key="6">
    <source>
        <dbReference type="Pfam" id="PF02776"/>
    </source>
</evidence>
<dbReference type="EMBL" id="CAEZTU010000001">
    <property type="protein sequence ID" value="CAB4568188.1"/>
    <property type="molecule type" value="Genomic_DNA"/>
</dbReference>